<dbReference type="InterPro" id="IPR032675">
    <property type="entry name" value="LRR_dom_sf"/>
</dbReference>
<dbReference type="STRING" id="61424.A0A2T9YMP6"/>
<dbReference type="EMBL" id="MBFT01000313">
    <property type="protein sequence ID" value="PVU93608.1"/>
    <property type="molecule type" value="Genomic_DNA"/>
</dbReference>
<dbReference type="InterPro" id="IPR001611">
    <property type="entry name" value="Leu-rich_rpt"/>
</dbReference>
<evidence type="ECO:0000256" key="2">
    <source>
        <dbReference type="ARBA" id="ARBA00022737"/>
    </source>
</evidence>
<dbReference type="Pfam" id="PF13516">
    <property type="entry name" value="LRR_6"/>
    <property type="match status" value="1"/>
</dbReference>
<proteinExistence type="predicted"/>
<comment type="caution">
    <text evidence="3">The sequence shown here is derived from an EMBL/GenBank/DDBJ whole genome shotgun (WGS) entry which is preliminary data.</text>
</comment>
<dbReference type="Proteomes" id="UP000245699">
    <property type="component" value="Unassembled WGS sequence"/>
</dbReference>
<dbReference type="SMART" id="SM00369">
    <property type="entry name" value="LRR_TYP"/>
    <property type="match status" value="9"/>
</dbReference>
<evidence type="ECO:0000313" key="4">
    <source>
        <dbReference type="Proteomes" id="UP000245699"/>
    </source>
</evidence>
<sequence>MDLSDNKITGPASFLENMRSLKKSNLSKNKISELPAGCKWMNKLEELDVGSNQLKYVFSLNLSTNSEANSLPSYERNNNQNHEFVAPSLTSINAQNNQLLSVFDGCESVFNIRHSELYVKRNENAFPSLSTLILANNLIKCLVSSDINNPIETSISVLDVSGNKIEIIEPELVRGFIKLTRLNISSNKIKNIPNEIGFIESLVSVELEGNPLRFRPVGQTPGQVCAYFKKLAQSETLLLTSTNALTLKFGEKSTKFDASKFDEESENSNQIDFSKYYKNGLLDLDSFGFIGELFGLSESDIQDLFYKLEEKYPESEIKKMKLSSNNLDKLPINLLSVVSNTLVTLDLSHNKLRNLDSIFKDTGKKKLIFPKLTDLNMSFNMITSFYDISSHNEATHSEEYKDILGLHFPRLSELNLNFNGISEFVGSSSFDENTSGGQVITLRKFLGTEELAILHLSKNKIVSLEDPRFLDGLVTIDLSDNEIGSVPYQLGMISSIKSLNLNGNRFRVPRRQTLELGTDAVMAWLRDRIAT</sequence>
<dbReference type="AlphaFoldDB" id="A0A2T9YMP6"/>
<dbReference type="PANTHER" id="PTHR45617">
    <property type="entry name" value="LEUCINE RICH REPEAT FAMILY PROTEIN"/>
    <property type="match status" value="1"/>
</dbReference>
<dbReference type="PANTHER" id="PTHR45617:SF171">
    <property type="entry name" value="LEUCINE-RICH REPEAT-CONTAINING PROTEIN 15"/>
    <property type="match status" value="1"/>
</dbReference>
<dbReference type="OrthoDB" id="660555at2759"/>
<accession>A0A2T9YMP6</accession>
<keyword evidence="2" id="KW-0677">Repeat</keyword>
<evidence type="ECO:0000256" key="1">
    <source>
        <dbReference type="ARBA" id="ARBA00022614"/>
    </source>
</evidence>
<dbReference type="SUPFAM" id="SSF52058">
    <property type="entry name" value="L domain-like"/>
    <property type="match status" value="2"/>
</dbReference>
<dbReference type="Gene3D" id="3.80.10.10">
    <property type="entry name" value="Ribonuclease Inhibitor"/>
    <property type="match status" value="3"/>
</dbReference>
<dbReference type="InterPro" id="IPR003591">
    <property type="entry name" value="Leu-rich_rpt_typical-subtyp"/>
</dbReference>
<evidence type="ECO:0000313" key="3">
    <source>
        <dbReference type="EMBL" id="PVU93608.1"/>
    </source>
</evidence>
<protein>
    <submittedName>
        <fullName evidence="3">Uncharacterized protein</fullName>
    </submittedName>
</protein>
<gene>
    <name evidence="3" type="ORF">BB559_003219</name>
</gene>
<organism evidence="3 4">
    <name type="scientific">Furculomyces boomerangus</name>
    <dbReference type="NCBI Taxonomy" id="61424"/>
    <lineage>
        <taxon>Eukaryota</taxon>
        <taxon>Fungi</taxon>
        <taxon>Fungi incertae sedis</taxon>
        <taxon>Zoopagomycota</taxon>
        <taxon>Kickxellomycotina</taxon>
        <taxon>Harpellomycetes</taxon>
        <taxon>Harpellales</taxon>
        <taxon>Harpellaceae</taxon>
        <taxon>Furculomyces</taxon>
    </lineage>
</organism>
<dbReference type="PROSITE" id="PS51450">
    <property type="entry name" value="LRR"/>
    <property type="match status" value="4"/>
</dbReference>
<reference evidence="3 4" key="1">
    <citation type="journal article" date="2018" name="MBio">
        <title>Comparative Genomics Reveals the Core Gene Toolbox for the Fungus-Insect Symbiosis.</title>
        <authorList>
            <person name="Wang Y."/>
            <person name="Stata M."/>
            <person name="Wang W."/>
            <person name="Stajich J.E."/>
            <person name="White M.M."/>
            <person name="Moncalvo J.M."/>
        </authorList>
    </citation>
    <scope>NUCLEOTIDE SEQUENCE [LARGE SCALE GENOMIC DNA]</scope>
    <source>
        <strain evidence="3 4">AUS-77-4</strain>
    </source>
</reference>
<keyword evidence="4" id="KW-1185">Reference proteome</keyword>
<keyword evidence="1" id="KW-0433">Leucine-rich repeat</keyword>
<dbReference type="Pfam" id="PF13855">
    <property type="entry name" value="LRR_8"/>
    <property type="match status" value="2"/>
</dbReference>
<name>A0A2T9YMP6_9FUNG</name>
<dbReference type="SMART" id="SM00365">
    <property type="entry name" value="LRR_SD22"/>
    <property type="match status" value="4"/>
</dbReference>